<gene>
    <name evidence="3" type="ordered locus">Cwoe_1719</name>
</gene>
<feature type="chain" id="PRO_5038893393" description="WD40 domain protein beta Propeller" evidence="2">
    <location>
        <begin position="24"/>
        <end position="644"/>
    </location>
</feature>
<sequence length="644" mass="65936" precursor="true">MSRLVVLLCCALAAALLAASAFAAPASAAPDELTLVSRGFDGLPGGSSWTAASSEGAAISADGQLVAFTSAAPNIAAGVGSGRWQVYVRDLRGGPNVLVSRADGADGRPSDSGASTISTALSGISSDGRYVFFQAYLDDGGYYAYRRDLRLQRTEMVSRGDGADGAPVPAGGVIGVAGNGRYVLFHAHGSVVPGTGPLANGVYVRDLESGRTVLASRATGPDGTPAGDDHVAATGISPGGRYVAFRSGDGDLTADLPLPGTAGPQLYLRDLRYGRTILVSRTDGPTGDPVRAHWNGSTPILGNGCRVAFDASGTGVAAGSPANGGTQSYVRDLCTGRTTLVSRADGPDGAAAATPDPIGPDAATWTQAMTPDGRHVLFVAYAANLAPGVPGSRPTVYVRDLVRGRTLVVSRATGADGVPDRDNSTHYAHAAISADARFVAFSSSGTRLIAEPTGGNGQIYRRELGGMEPAEAVAPCGPRDDPALGGPATPACPAGEPPDGGPPVVPAPRPVTVPGTAAPGGSAPPADAPLATTPTLVRAPTLRSVRATRTALHAWVDLPATIEVGIARETARTIRRDGRRVTQRRWRTLRPAHAVVRRAGSKRIPLPRLAAARHRLTVRAVGVAGASSDAVRVTLDLRDRKHRR</sequence>
<proteinExistence type="predicted"/>
<dbReference type="SUPFAM" id="SSF82171">
    <property type="entry name" value="DPP6 N-terminal domain-like"/>
    <property type="match status" value="1"/>
</dbReference>
<keyword evidence="2" id="KW-0732">Signal</keyword>
<evidence type="ECO:0000313" key="4">
    <source>
        <dbReference type="Proteomes" id="UP000008229"/>
    </source>
</evidence>
<accession>D3F170</accession>
<keyword evidence="4" id="KW-1185">Reference proteome</keyword>
<feature type="compositionally biased region" description="Pro residues" evidence="1">
    <location>
        <begin position="495"/>
        <end position="511"/>
    </location>
</feature>
<name>D3F170_CONWI</name>
<dbReference type="STRING" id="469383.Cwoe_1719"/>
<reference evidence="4" key="2">
    <citation type="submission" date="2010-01" db="EMBL/GenBank/DDBJ databases">
        <title>The complete genome of Conexibacter woesei DSM 14684.</title>
        <authorList>
            <consortium name="US DOE Joint Genome Institute (JGI-PGF)"/>
            <person name="Lucas S."/>
            <person name="Copeland A."/>
            <person name="Lapidus A."/>
            <person name="Glavina del Rio T."/>
            <person name="Dalin E."/>
            <person name="Tice H."/>
            <person name="Bruce D."/>
            <person name="Goodwin L."/>
            <person name="Pitluck S."/>
            <person name="Kyrpides N."/>
            <person name="Mavromatis K."/>
            <person name="Ivanova N."/>
            <person name="Mikhailova N."/>
            <person name="Chertkov O."/>
            <person name="Brettin T."/>
            <person name="Detter J.C."/>
            <person name="Han C."/>
            <person name="Larimer F."/>
            <person name="Land M."/>
            <person name="Hauser L."/>
            <person name="Markowitz V."/>
            <person name="Cheng J.-F."/>
            <person name="Hugenholtz P."/>
            <person name="Woyke T."/>
            <person name="Wu D."/>
            <person name="Pukall R."/>
            <person name="Steenblock K."/>
            <person name="Schneider S."/>
            <person name="Klenk H.-P."/>
            <person name="Eisen J.A."/>
        </authorList>
    </citation>
    <scope>NUCLEOTIDE SEQUENCE [LARGE SCALE GENOMIC DNA]</scope>
    <source>
        <strain evidence="4">DSM 14684 / CIP 108061 / JCM 11494 / NBRC 100937 / ID131577</strain>
    </source>
</reference>
<reference evidence="3 4" key="1">
    <citation type="journal article" date="2010" name="Stand. Genomic Sci.">
        <title>Complete genome sequence of Conexibacter woesei type strain (ID131577).</title>
        <authorList>
            <person name="Pukall R."/>
            <person name="Lapidus A."/>
            <person name="Glavina Del Rio T."/>
            <person name="Copeland A."/>
            <person name="Tice H."/>
            <person name="Cheng J.-F."/>
            <person name="Lucas S."/>
            <person name="Chen F."/>
            <person name="Nolan M."/>
            <person name="Bruce D."/>
            <person name="Goodwin L."/>
            <person name="Pitluck S."/>
            <person name="Mavromatis K."/>
            <person name="Ivanova N."/>
            <person name="Ovchinnikova G."/>
            <person name="Pati A."/>
            <person name="Chen A."/>
            <person name="Palaniappan K."/>
            <person name="Land M."/>
            <person name="Hauser L."/>
            <person name="Chang Y.-J."/>
            <person name="Jeffries C.D."/>
            <person name="Chain P."/>
            <person name="Meincke L."/>
            <person name="Sims D."/>
            <person name="Brettin T."/>
            <person name="Detter J.C."/>
            <person name="Rohde M."/>
            <person name="Goeker M."/>
            <person name="Bristow J."/>
            <person name="Eisen J.A."/>
            <person name="Markowitz V."/>
            <person name="Kyrpides N.C."/>
            <person name="Klenk H.-P."/>
            <person name="Hugenholtz P."/>
        </authorList>
    </citation>
    <scope>NUCLEOTIDE SEQUENCE [LARGE SCALE GENOMIC DNA]</scope>
    <source>
        <strain evidence="4">DSM 14684 / CIP 108061 / JCM 11494 / NBRC 100937 / ID131577</strain>
    </source>
</reference>
<dbReference type="EMBL" id="CP001854">
    <property type="protein sequence ID" value="ADB50146.1"/>
    <property type="molecule type" value="Genomic_DNA"/>
</dbReference>
<feature type="region of interest" description="Disordered" evidence="1">
    <location>
        <begin position="474"/>
        <end position="531"/>
    </location>
</feature>
<protein>
    <recommendedName>
        <fullName evidence="5">WD40 domain protein beta Propeller</fullName>
    </recommendedName>
</protein>
<dbReference type="Proteomes" id="UP000008229">
    <property type="component" value="Chromosome"/>
</dbReference>
<dbReference type="eggNOG" id="COG0823">
    <property type="taxonomic scope" value="Bacteria"/>
</dbReference>
<evidence type="ECO:0008006" key="5">
    <source>
        <dbReference type="Google" id="ProtNLM"/>
    </source>
</evidence>
<organism evidence="3 4">
    <name type="scientific">Conexibacter woesei (strain DSM 14684 / CCUG 47730 / CIP 108061 / JCM 11494 / NBRC 100937 / ID131577)</name>
    <dbReference type="NCBI Taxonomy" id="469383"/>
    <lineage>
        <taxon>Bacteria</taxon>
        <taxon>Bacillati</taxon>
        <taxon>Actinomycetota</taxon>
        <taxon>Thermoleophilia</taxon>
        <taxon>Solirubrobacterales</taxon>
        <taxon>Conexibacteraceae</taxon>
        <taxon>Conexibacter</taxon>
    </lineage>
</organism>
<dbReference type="RefSeq" id="WP_012933197.1">
    <property type="nucleotide sequence ID" value="NC_013739.1"/>
</dbReference>
<dbReference type="HOGENOM" id="CLU_424963_0_0_11"/>
<feature type="compositionally biased region" description="Low complexity" evidence="1">
    <location>
        <begin position="512"/>
        <end position="531"/>
    </location>
</feature>
<dbReference type="OrthoDB" id="5240813at2"/>
<dbReference type="KEGG" id="cwo:Cwoe_1719"/>
<evidence type="ECO:0000313" key="3">
    <source>
        <dbReference type="EMBL" id="ADB50146.1"/>
    </source>
</evidence>
<feature type="signal peptide" evidence="2">
    <location>
        <begin position="1"/>
        <end position="23"/>
    </location>
</feature>
<evidence type="ECO:0000256" key="1">
    <source>
        <dbReference type="SAM" id="MobiDB-lite"/>
    </source>
</evidence>
<dbReference type="AlphaFoldDB" id="D3F170"/>
<evidence type="ECO:0000256" key="2">
    <source>
        <dbReference type="SAM" id="SignalP"/>
    </source>
</evidence>